<dbReference type="Pfam" id="PF10934">
    <property type="entry name" value="Sheath_initiator"/>
    <property type="match status" value="1"/>
</dbReference>
<organism evidence="1">
    <name type="scientific">Myoviridae sp. ctj3P51</name>
    <dbReference type="NCBI Taxonomy" id="2826687"/>
    <lineage>
        <taxon>Viruses</taxon>
        <taxon>Duplodnaviria</taxon>
        <taxon>Heunggongvirae</taxon>
        <taxon>Uroviricota</taxon>
        <taxon>Caudoviricetes</taxon>
    </lineage>
</organism>
<name>A0A8S5NQG0_9CAUD</name>
<sequence length="186" mass="20926">MKCRALSKDGHIIWFGKDFSNKNYMKMLFYVLDTGHGYYLDIPQGNTFSLFGKTFVLDYNLGNDHTATVYYEGNEKIIAGYATLVTETFVSNYVSDTDAVVASLNQRLSVIKGELWYQVNYGLPLMDKQRGTNVLDLVLADIITSHPGVASLDSYSSRTVDHIYYYDCKITSVYGESVAISNNLTI</sequence>
<evidence type="ECO:0000313" key="1">
    <source>
        <dbReference type="EMBL" id="DAD96456.1"/>
    </source>
</evidence>
<dbReference type="EMBL" id="BK015217">
    <property type="protein sequence ID" value="DAD96456.1"/>
    <property type="molecule type" value="Genomic_DNA"/>
</dbReference>
<accession>A0A8S5NQG0</accession>
<protein>
    <submittedName>
        <fullName evidence="1">Lysozyme-like protein</fullName>
    </submittedName>
</protein>
<proteinExistence type="predicted"/>
<reference evidence="1" key="1">
    <citation type="journal article" date="2021" name="Proc. Natl. Acad. Sci. U.S.A.">
        <title>A Catalog of Tens of Thousands of Viruses from Human Metagenomes Reveals Hidden Associations with Chronic Diseases.</title>
        <authorList>
            <person name="Tisza M.J."/>
            <person name="Buck C.B."/>
        </authorList>
    </citation>
    <scope>NUCLEOTIDE SEQUENCE</scope>
    <source>
        <strain evidence="1">Ctj3P51</strain>
    </source>
</reference>
<dbReference type="InterPro" id="IPR020288">
    <property type="entry name" value="Sheath_initiator"/>
</dbReference>